<evidence type="ECO:0000256" key="4">
    <source>
        <dbReference type="ARBA" id="ARBA00022741"/>
    </source>
</evidence>
<proteinExistence type="inferred from homology"/>
<dbReference type="GO" id="GO:0005524">
    <property type="term" value="F:ATP binding"/>
    <property type="evidence" value="ECO:0007669"/>
    <property type="project" value="UniProtKB-UniRule"/>
</dbReference>
<dbReference type="SUPFAM" id="SSF55060">
    <property type="entry name" value="GHMP Kinase, C-terminal domain"/>
    <property type="match status" value="1"/>
</dbReference>
<dbReference type="Gene3D" id="3.30.70.890">
    <property type="entry name" value="GHMP kinase, C-terminal domain"/>
    <property type="match status" value="1"/>
</dbReference>
<comment type="pathway">
    <text evidence="7">Amino-acid biosynthesis; L-threonine biosynthesis; L-threonine from L-aspartate: step 4/5.</text>
</comment>
<dbReference type="Gene3D" id="3.30.230.10">
    <property type="match status" value="1"/>
</dbReference>
<dbReference type="NCBIfam" id="NF002288">
    <property type="entry name" value="PRK01212.1-4"/>
    <property type="match status" value="1"/>
</dbReference>
<dbReference type="EMBL" id="CP014227">
    <property type="protein sequence ID" value="AMD85556.1"/>
    <property type="molecule type" value="Genomic_DNA"/>
</dbReference>
<dbReference type="Pfam" id="PF00288">
    <property type="entry name" value="GHMP_kinases_N"/>
    <property type="match status" value="1"/>
</dbReference>
<dbReference type="RefSeq" id="WP_066430258.1">
    <property type="nucleotide sequence ID" value="NZ_CP014227.1"/>
</dbReference>
<dbReference type="PANTHER" id="PTHR20861:SF1">
    <property type="entry name" value="HOMOSERINE KINASE"/>
    <property type="match status" value="1"/>
</dbReference>
<dbReference type="AlphaFoldDB" id="A0AAX2H1F3"/>
<keyword evidence="1 7" id="KW-0028">Amino-acid biosynthesis</keyword>
<evidence type="ECO:0000313" key="12">
    <source>
        <dbReference type="EMBL" id="SNV17094.1"/>
    </source>
</evidence>
<feature type="binding site" evidence="7">
    <location>
        <begin position="89"/>
        <end position="99"/>
    </location>
    <ligand>
        <name>ATP</name>
        <dbReference type="ChEBI" id="CHEBI:30616"/>
    </ligand>
</feature>
<dbReference type="HAMAP" id="MF_00384">
    <property type="entry name" value="Homoser_kinase"/>
    <property type="match status" value="1"/>
</dbReference>
<dbReference type="InterPro" id="IPR013750">
    <property type="entry name" value="GHMP_kinase_C_dom"/>
</dbReference>
<keyword evidence="4 7" id="KW-0547">Nucleotide-binding</keyword>
<dbReference type="InterPro" id="IPR020568">
    <property type="entry name" value="Ribosomal_Su5_D2-typ_SF"/>
</dbReference>
<feature type="domain" description="GHMP kinase C-terminal" evidence="10">
    <location>
        <begin position="215"/>
        <end position="282"/>
    </location>
</feature>
<comment type="function">
    <text evidence="7">Catalyzes the ATP-dependent phosphorylation of L-homoserine to L-homoserine phosphate.</text>
</comment>
<dbReference type="Proteomes" id="UP000215539">
    <property type="component" value="Chromosome 1"/>
</dbReference>
<evidence type="ECO:0000256" key="1">
    <source>
        <dbReference type="ARBA" id="ARBA00022605"/>
    </source>
</evidence>
<dbReference type="EMBL" id="LT906449">
    <property type="protein sequence ID" value="SNV17094.1"/>
    <property type="molecule type" value="Genomic_DNA"/>
</dbReference>
<keyword evidence="13" id="KW-1185">Reference proteome</keyword>
<evidence type="ECO:0000256" key="8">
    <source>
        <dbReference type="NCBIfam" id="TIGR00191"/>
    </source>
</evidence>
<evidence type="ECO:0000313" key="14">
    <source>
        <dbReference type="Proteomes" id="UP000215539"/>
    </source>
</evidence>
<organism evidence="12 14">
    <name type="scientific">Capnocytophaga haemolytica</name>
    <dbReference type="NCBI Taxonomy" id="45243"/>
    <lineage>
        <taxon>Bacteria</taxon>
        <taxon>Pseudomonadati</taxon>
        <taxon>Bacteroidota</taxon>
        <taxon>Flavobacteriia</taxon>
        <taxon>Flavobacteriales</taxon>
        <taxon>Flavobacteriaceae</taxon>
        <taxon>Capnocytophaga</taxon>
    </lineage>
</organism>
<dbReference type="GO" id="GO:0004413">
    <property type="term" value="F:homoserine kinase activity"/>
    <property type="evidence" value="ECO:0007669"/>
    <property type="project" value="UniProtKB-UniRule"/>
</dbReference>
<feature type="domain" description="GHMP kinase N-terminal" evidence="9">
    <location>
        <begin position="65"/>
        <end position="148"/>
    </location>
</feature>
<dbReference type="Proteomes" id="UP000065822">
    <property type="component" value="Chromosome"/>
</dbReference>
<comment type="subcellular location">
    <subcellularLocation>
        <location evidence="7">Cytoplasm</location>
    </subcellularLocation>
</comment>
<evidence type="ECO:0000259" key="9">
    <source>
        <dbReference type="Pfam" id="PF00288"/>
    </source>
</evidence>
<dbReference type="InterPro" id="IPR006204">
    <property type="entry name" value="GHMP_kinase_N_dom"/>
</dbReference>
<dbReference type="GO" id="GO:0009088">
    <property type="term" value="P:threonine biosynthetic process"/>
    <property type="evidence" value="ECO:0007669"/>
    <property type="project" value="UniProtKB-UniRule"/>
</dbReference>
<evidence type="ECO:0000256" key="7">
    <source>
        <dbReference type="HAMAP-Rule" id="MF_00384"/>
    </source>
</evidence>
<dbReference type="PANTHER" id="PTHR20861">
    <property type="entry name" value="HOMOSERINE/4-DIPHOSPHOCYTIDYL-2-C-METHYL-D-ERYTHRITOL KINASE"/>
    <property type="match status" value="1"/>
</dbReference>
<dbReference type="PRINTS" id="PR00958">
    <property type="entry name" value="HOMSERKINASE"/>
</dbReference>
<keyword evidence="3 7" id="KW-0791">Threonine biosynthesis</keyword>
<dbReference type="EC" id="2.7.1.39" evidence="7 8"/>
<evidence type="ECO:0000256" key="2">
    <source>
        <dbReference type="ARBA" id="ARBA00022679"/>
    </source>
</evidence>
<gene>
    <name evidence="7 12" type="primary">thrB</name>
    <name evidence="11" type="ORF">AXF12_08550</name>
    <name evidence="12" type="ORF">SAMEA44541418_02454</name>
</gene>
<dbReference type="Pfam" id="PF08544">
    <property type="entry name" value="GHMP_kinases_C"/>
    <property type="match status" value="1"/>
</dbReference>
<reference evidence="12 14" key="2">
    <citation type="submission" date="2017-06" db="EMBL/GenBank/DDBJ databases">
        <authorList>
            <consortium name="Pathogen Informatics"/>
        </authorList>
    </citation>
    <scope>NUCLEOTIDE SEQUENCE [LARGE SCALE GENOMIC DNA]</scope>
    <source>
        <strain evidence="12 14">NCTC12947</strain>
    </source>
</reference>
<name>A0AAX2H1F3_9FLAO</name>
<reference evidence="11 13" key="1">
    <citation type="submission" date="2016-02" db="EMBL/GenBank/DDBJ databases">
        <authorList>
            <person name="Holder M.E."/>
            <person name="Ajami N.J."/>
            <person name="Petrosino J.F."/>
        </authorList>
    </citation>
    <scope>NUCLEOTIDE SEQUENCE [LARGE SCALE GENOMIC DNA]</scope>
    <source>
        <strain evidence="11 13">CCUG 32990</strain>
    </source>
</reference>
<evidence type="ECO:0000259" key="10">
    <source>
        <dbReference type="Pfam" id="PF08544"/>
    </source>
</evidence>
<evidence type="ECO:0000256" key="6">
    <source>
        <dbReference type="ARBA" id="ARBA00022840"/>
    </source>
</evidence>
<keyword evidence="6 7" id="KW-0067">ATP-binding</keyword>
<keyword evidence="2 7" id="KW-0808">Transferase</keyword>
<dbReference type="InterPro" id="IPR036554">
    <property type="entry name" value="GHMP_kinase_C_sf"/>
</dbReference>
<dbReference type="SUPFAM" id="SSF54211">
    <property type="entry name" value="Ribosomal protein S5 domain 2-like"/>
    <property type="match status" value="1"/>
</dbReference>
<dbReference type="KEGG" id="chg:AXF12_08550"/>
<accession>A0AAX2H1F3</accession>
<protein>
    <recommendedName>
        <fullName evidence="7 8">Homoserine kinase</fullName>
        <shortName evidence="7">HK</shortName>
        <shortName evidence="7">HSK</shortName>
        <ecNumber evidence="7 8">2.7.1.39</ecNumber>
    </recommendedName>
</protein>
<dbReference type="GO" id="GO:0005737">
    <property type="term" value="C:cytoplasm"/>
    <property type="evidence" value="ECO:0007669"/>
    <property type="project" value="UniProtKB-SubCell"/>
</dbReference>
<dbReference type="InterPro" id="IPR014721">
    <property type="entry name" value="Ribsml_uS5_D2-typ_fold_subgr"/>
</dbReference>
<evidence type="ECO:0000313" key="13">
    <source>
        <dbReference type="Proteomes" id="UP000065822"/>
    </source>
</evidence>
<comment type="catalytic activity">
    <reaction evidence="7">
        <text>L-homoserine + ATP = O-phospho-L-homoserine + ADP + H(+)</text>
        <dbReference type="Rhea" id="RHEA:13985"/>
        <dbReference type="ChEBI" id="CHEBI:15378"/>
        <dbReference type="ChEBI" id="CHEBI:30616"/>
        <dbReference type="ChEBI" id="CHEBI:57476"/>
        <dbReference type="ChEBI" id="CHEBI:57590"/>
        <dbReference type="ChEBI" id="CHEBI:456216"/>
        <dbReference type="EC" id="2.7.1.39"/>
    </reaction>
</comment>
<dbReference type="NCBIfam" id="TIGR00191">
    <property type="entry name" value="thrB"/>
    <property type="match status" value="1"/>
</dbReference>
<keyword evidence="5 7" id="KW-0418">Kinase</keyword>
<comment type="similarity">
    <text evidence="7">Belongs to the GHMP kinase family. Homoserine kinase subfamily.</text>
</comment>
<dbReference type="InterPro" id="IPR000870">
    <property type="entry name" value="Homoserine_kinase"/>
</dbReference>
<keyword evidence="7" id="KW-0963">Cytoplasm</keyword>
<evidence type="ECO:0000256" key="3">
    <source>
        <dbReference type="ARBA" id="ARBA00022697"/>
    </source>
</evidence>
<evidence type="ECO:0000256" key="5">
    <source>
        <dbReference type="ARBA" id="ARBA00022777"/>
    </source>
</evidence>
<evidence type="ECO:0000313" key="11">
    <source>
        <dbReference type="EMBL" id="AMD85556.1"/>
    </source>
</evidence>
<sequence>MNKVCAFAPATIANLNVGFDVLGLALSSVGDRVEVSANGLKENRITEIISEIPLPTDPKKNSCTYVIEKMQASLGVDTYVDVRIKKGFASGSGLGSSSASSAAAAYAYNAFLGNPFQIEELLPFAAEGERIACGSAHLDNVSPALLGGIVLLHNRKPVRLPMPKELYAVSFFPKIEVKTSSSRSIVAQHASLDVVAKQVSAMGAFVVGLYSGDYQLMNSASVDYLVEPSRKILIPYFDEMRAVAMGAGGITFGISGSGPSVFALSPTLMIAEKIRNALEAIYEGSGIRTLSFVEDLKNGKGAKLCEY</sequence>
<dbReference type="PIRSF" id="PIRSF000676">
    <property type="entry name" value="Homoser_kin"/>
    <property type="match status" value="1"/>
</dbReference>